<evidence type="ECO:0000313" key="2">
    <source>
        <dbReference type="EMBL" id="KAG2897284.1"/>
    </source>
</evidence>
<dbReference type="EMBL" id="RCML01000793">
    <property type="protein sequence ID" value="KAG2969407.1"/>
    <property type="molecule type" value="Genomic_DNA"/>
</dbReference>
<evidence type="ECO:0000313" key="3">
    <source>
        <dbReference type="EMBL" id="KAG2969407.1"/>
    </source>
</evidence>
<reference evidence="4" key="2">
    <citation type="submission" date="2018-05" db="EMBL/GenBank/DDBJ databases">
        <title>Effector identification in a new, highly contiguous assembly of the strawberry crown rot pathogen Phytophthora cactorum.</title>
        <authorList>
            <person name="Armitage A.D."/>
            <person name="Nellist C.F."/>
            <person name="Bates H."/>
            <person name="Vickerstaff R.J."/>
            <person name="Harrison R.J."/>
        </authorList>
    </citation>
    <scope>NUCLEOTIDE SEQUENCE</scope>
    <source>
        <strain evidence="2">4032</strain>
        <strain evidence="3">P415</strain>
        <strain evidence="4">P421</strain>
    </source>
</reference>
<dbReference type="VEuPathDB" id="FungiDB:PC110_g15696"/>
<feature type="compositionally biased region" description="Basic and acidic residues" evidence="1">
    <location>
        <begin position="203"/>
        <end position="212"/>
    </location>
</feature>
<feature type="compositionally biased region" description="Acidic residues" evidence="1">
    <location>
        <begin position="213"/>
        <end position="223"/>
    </location>
</feature>
<sequence>MDFCEADAEGLGAQYVRPDRNPNGIKGVDYFHGEDELLDYYTAALKGPSAAAAQAPSSLPAATPAAAAPTTSAAPRTSPTASSARTPHATVRKSPAKQRRKPQKAAATGKGRISSRVKLHSDEEELSEASPDDADFDEEKPPVPSALAASATGNTVPQPAMPVGRQAQDEDGADSVDEGGSIADSAEENEPYILADTTDNLNVDDHEGRESDYDALDFEDDVAKDDVVTDTKSEEDDWQSDASDNAESEPDPERDEMDIAMAKEYLDQFGGADTVLPGTLHNTALQTSRLQAGGQLTNQMFMLHIAISSNKYQRDMLQVRVDDAYKDYKRRWG</sequence>
<evidence type="ECO:0000256" key="1">
    <source>
        <dbReference type="SAM" id="MobiDB-lite"/>
    </source>
</evidence>
<dbReference type="Proteomes" id="UP000774804">
    <property type="component" value="Unassembled WGS sequence"/>
</dbReference>
<dbReference type="OrthoDB" id="10360982at2759"/>
<feature type="compositionally biased region" description="Basic residues" evidence="1">
    <location>
        <begin position="90"/>
        <end position="103"/>
    </location>
</feature>
<gene>
    <name evidence="5" type="ORF">PC110_g15696</name>
    <name evidence="2" type="ORF">PC115_g17235</name>
    <name evidence="3" type="ORF">PC118_g17471</name>
    <name evidence="4" type="ORF">PC129_g19277</name>
</gene>
<dbReference type="EMBL" id="RCMV01001219">
    <property type="protein sequence ID" value="KAG3209715.1"/>
    <property type="molecule type" value="Genomic_DNA"/>
</dbReference>
<evidence type="ECO:0000313" key="5">
    <source>
        <dbReference type="EMBL" id="RAW27911.1"/>
    </source>
</evidence>
<name>A0A329RTI5_9STRA</name>
<dbReference type="AlphaFoldDB" id="A0A329RTI5"/>
<dbReference type="EMBL" id="MJFZ01000527">
    <property type="protein sequence ID" value="RAW27911.1"/>
    <property type="molecule type" value="Genomic_DNA"/>
</dbReference>
<comment type="caution">
    <text evidence="5">The sequence shown here is derived from an EMBL/GenBank/DDBJ whole genome shotgun (WGS) entry which is preliminary data.</text>
</comment>
<feature type="compositionally biased region" description="Low complexity" evidence="1">
    <location>
        <begin position="48"/>
        <end position="89"/>
    </location>
</feature>
<accession>A0A329RTI5</accession>
<evidence type="ECO:0000313" key="4">
    <source>
        <dbReference type="EMBL" id="KAG3209715.1"/>
    </source>
</evidence>
<feature type="region of interest" description="Disordered" evidence="1">
    <location>
        <begin position="48"/>
        <end position="254"/>
    </location>
</feature>
<feature type="compositionally biased region" description="Acidic residues" evidence="1">
    <location>
        <begin position="233"/>
        <end position="254"/>
    </location>
</feature>
<feature type="compositionally biased region" description="Acidic residues" evidence="1">
    <location>
        <begin position="122"/>
        <end position="138"/>
    </location>
</feature>
<evidence type="ECO:0000313" key="6">
    <source>
        <dbReference type="Proteomes" id="UP000251314"/>
    </source>
</evidence>
<reference evidence="5 6" key="1">
    <citation type="submission" date="2018-01" db="EMBL/GenBank/DDBJ databases">
        <title>Draft genome of the strawberry crown rot pathogen Phytophthora cactorum.</title>
        <authorList>
            <person name="Armitage A.D."/>
            <person name="Lysoe E."/>
            <person name="Nellist C.F."/>
            <person name="Harrison R.J."/>
            <person name="Brurberg M.B."/>
        </authorList>
    </citation>
    <scope>NUCLEOTIDE SEQUENCE [LARGE SCALE GENOMIC DNA]</scope>
    <source>
        <strain evidence="5 6">10300</strain>
    </source>
</reference>
<dbReference type="Proteomes" id="UP000697107">
    <property type="component" value="Unassembled WGS sequence"/>
</dbReference>
<organism evidence="5 6">
    <name type="scientific">Phytophthora cactorum</name>
    <dbReference type="NCBI Taxonomy" id="29920"/>
    <lineage>
        <taxon>Eukaryota</taxon>
        <taxon>Sar</taxon>
        <taxon>Stramenopiles</taxon>
        <taxon>Oomycota</taxon>
        <taxon>Peronosporomycetes</taxon>
        <taxon>Peronosporales</taxon>
        <taxon>Peronosporaceae</taxon>
        <taxon>Phytophthora</taxon>
    </lineage>
</organism>
<dbReference type="EMBL" id="RCMI01000804">
    <property type="protein sequence ID" value="KAG2897284.1"/>
    <property type="molecule type" value="Genomic_DNA"/>
</dbReference>
<dbReference type="Proteomes" id="UP000251314">
    <property type="component" value="Unassembled WGS sequence"/>
</dbReference>
<dbReference type="Proteomes" id="UP000760860">
    <property type="component" value="Unassembled WGS sequence"/>
</dbReference>
<keyword evidence="6" id="KW-1185">Reference proteome</keyword>
<proteinExistence type="predicted"/>
<protein>
    <submittedName>
        <fullName evidence="5">Uncharacterized protein</fullName>
    </submittedName>
</protein>